<dbReference type="AlphaFoldDB" id="K1T169"/>
<dbReference type="PANTHER" id="PTHR36838">
    <property type="entry name" value="AUXIN EFFLUX CARRIER FAMILY PROTEIN"/>
    <property type="match status" value="1"/>
</dbReference>
<evidence type="ECO:0000256" key="7">
    <source>
        <dbReference type="ARBA" id="ARBA00023136"/>
    </source>
</evidence>
<feature type="transmembrane region" description="Helical" evidence="8">
    <location>
        <begin position="229"/>
        <end position="252"/>
    </location>
</feature>
<dbReference type="PANTHER" id="PTHR36838:SF4">
    <property type="entry name" value="AUXIN EFFLUX CARRIER FAMILY PROTEIN"/>
    <property type="match status" value="1"/>
</dbReference>
<keyword evidence="5 8" id="KW-0812">Transmembrane</keyword>
<evidence type="ECO:0000313" key="9">
    <source>
        <dbReference type="EMBL" id="EKC59830.1"/>
    </source>
</evidence>
<protein>
    <submittedName>
        <fullName evidence="9">Permease</fullName>
    </submittedName>
</protein>
<evidence type="ECO:0000256" key="1">
    <source>
        <dbReference type="ARBA" id="ARBA00004651"/>
    </source>
</evidence>
<reference evidence="9" key="1">
    <citation type="journal article" date="2013" name="Environ. Microbiol.">
        <title>Microbiota from the distal guts of lean and obese adolescents exhibit partial functional redundancy besides clear differences in community structure.</title>
        <authorList>
            <person name="Ferrer M."/>
            <person name="Ruiz A."/>
            <person name="Lanza F."/>
            <person name="Haange S.B."/>
            <person name="Oberbach A."/>
            <person name="Till H."/>
            <person name="Bargiela R."/>
            <person name="Campoy C."/>
            <person name="Segura M.T."/>
            <person name="Richter M."/>
            <person name="von Bergen M."/>
            <person name="Seifert J."/>
            <person name="Suarez A."/>
        </authorList>
    </citation>
    <scope>NUCLEOTIDE SEQUENCE</scope>
</reference>
<feature type="non-terminal residue" evidence="9">
    <location>
        <position position="299"/>
    </location>
</feature>
<feature type="transmembrane region" description="Helical" evidence="8">
    <location>
        <begin position="68"/>
        <end position="91"/>
    </location>
</feature>
<sequence>MEQLLFSLNATIPVFLVMVIGYVLQQLHVTNDSFVKTLNSFNYKITLPVLLFKDMSTADFYSVWDTGYVLFCFFVTLFCIVITWVVAGIFYKNKSRLGELVQASYRSSAAVLGIAFIQNIYGNSGMAPLMIVGTVPLYNIAAVLILSFTGPDAKGFDKKSLMKSLKGIITNPIIISIALGMLSSACRISYPVIISKTISNIAVLATPLALIGLGAGFEGRKALKLLAPTGVATVLKLVVWPALFLPLAVHFGFTGEKLVAILIMLGSPTTVSCYIMAKNMNHEGTLTSSVVVATTFLSS</sequence>
<keyword evidence="3" id="KW-0813">Transport</keyword>
<evidence type="ECO:0000256" key="2">
    <source>
        <dbReference type="ARBA" id="ARBA00010145"/>
    </source>
</evidence>
<dbReference type="EMBL" id="AJWY01008934">
    <property type="protein sequence ID" value="EKC59830.1"/>
    <property type="molecule type" value="Genomic_DNA"/>
</dbReference>
<dbReference type="InterPro" id="IPR004776">
    <property type="entry name" value="Mem_transp_PIN-like"/>
</dbReference>
<evidence type="ECO:0000256" key="8">
    <source>
        <dbReference type="SAM" id="Phobius"/>
    </source>
</evidence>
<keyword evidence="7 8" id="KW-0472">Membrane</keyword>
<feature type="transmembrane region" description="Helical" evidence="8">
    <location>
        <begin position="127"/>
        <end position="148"/>
    </location>
</feature>
<evidence type="ECO:0000256" key="3">
    <source>
        <dbReference type="ARBA" id="ARBA00022448"/>
    </source>
</evidence>
<dbReference type="GO" id="GO:0005886">
    <property type="term" value="C:plasma membrane"/>
    <property type="evidence" value="ECO:0007669"/>
    <property type="project" value="UniProtKB-SubCell"/>
</dbReference>
<feature type="transmembrane region" description="Helical" evidence="8">
    <location>
        <begin position="198"/>
        <end position="217"/>
    </location>
</feature>
<comment type="similarity">
    <text evidence="2">Belongs to the auxin efflux carrier (TC 2.A.69) family.</text>
</comment>
<feature type="transmembrane region" description="Helical" evidence="8">
    <location>
        <begin position="258"/>
        <end position="277"/>
    </location>
</feature>
<gene>
    <name evidence="9" type="ORF">LEA_13180</name>
</gene>
<accession>K1T169</accession>
<organism evidence="9">
    <name type="scientific">human gut metagenome</name>
    <dbReference type="NCBI Taxonomy" id="408170"/>
    <lineage>
        <taxon>unclassified sequences</taxon>
        <taxon>metagenomes</taxon>
        <taxon>organismal metagenomes</taxon>
    </lineage>
</organism>
<dbReference type="Pfam" id="PF03547">
    <property type="entry name" value="Mem_trans"/>
    <property type="match status" value="1"/>
</dbReference>
<evidence type="ECO:0000256" key="4">
    <source>
        <dbReference type="ARBA" id="ARBA00022475"/>
    </source>
</evidence>
<keyword evidence="6 8" id="KW-1133">Transmembrane helix</keyword>
<comment type="caution">
    <text evidence="9">The sequence shown here is derived from an EMBL/GenBank/DDBJ whole genome shotgun (WGS) entry which is preliminary data.</text>
</comment>
<feature type="transmembrane region" description="Helical" evidence="8">
    <location>
        <begin position="6"/>
        <end position="24"/>
    </location>
</feature>
<feature type="transmembrane region" description="Helical" evidence="8">
    <location>
        <begin position="169"/>
        <end position="192"/>
    </location>
</feature>
<keyword evidence="4" id="KW-1003">Cell membrane</keyword>
<proteinExistence type="inferred from homology"/>
<comment type="subcellular location">
    <subcellularLocation>
        <location evidence="1">Cell membrane</location>
        <topology evidence="1">Multi-pass membrane protein</topology>
    </subcellularLocation>
</comment>
<evidence type="ECO:0000256" key="5">
    <source>
        <dbReference type="ARBA" id="ARBA00022692"/>
    </source>
</evidence>
<dbReference type="InterPro" id="IPR038770">
    <property type="entry name" value="Na+/solute_symporter_sf"/>
</dbReference>
<evidence type="ECO:0000256" key="6">
    <source>
        <dbReference type="ARBA" id="ARBA00022989"/>
    </source>
</evidence>
<name>K1T169_9ZZZZ</name>
<dbReference type="GO" id="GO:0055085">
    <property type="term" value="P:transmembrane transport"/>
    <property type="evidence" value="ECO:0007669"/>
    <property type="project" value="InterPro"/>
</dbReference>
<dbReference type="Gene3D" id="1.20.1530.20">
    <property type="match status" value="1"/>
</dbReference>